<dbReference type="Pfam" id="PF14081">
    <property type="entry name" value="DUF4262"/>
    <property type="match status" value="1"/>
</dbReference>
<organism evidence="1 2">
    <name type="scientific">Tamaricihabitans halophyticus</name>
    <dbReference type="NCBI Taxonomy" id="1262583"/>
    <lineage>
        <taxon>Bacteria</taxon>
        <taxon>Bacillati</taxon>
        <taxon>Actinomycetota</taxon>
        <taxon>Actinomycetes</taxon>
        <taxon>Pseudonocardiales</taxon>
        <taxon>Pseudonocardiaceae</taxon>
        <taxon>Tamaricihabitans</taxon>
    </lineage>
</organism>
<dbReference type="EMBL" id="SLXQ01000014">
    <property type="protein sequence ID" value="TCP46313.1"/>
    <property type="molecule type" value="Genomic_DNA"/>
</dbReference>
<dbReference type="AlphaFoldDB" id="A0A4R2QBF5"/>
<evidence type="ECO:0000313" key="1">
    <source>
        <dbReference type="EMBL" id="TCP46313.1"/>
    </source>
</evidence>
<dbReference type="InterPro" id="IPR025358">
    <property type="entry name" value="DUF4262"/>
</dbReference>
<comment type="caution">
    <text evidence="1">The sequence shown here is derived from an EMBL/GenBank/DDBJ whole genome shotgun (WGS) entry which is preliminary data.</text>
</comment>
<proteinExistence type="predicted"/>
<accession>A0A4R2QBF5</accession>
<protein>
    <submittedName>
        <fullName evidence="1">Uncharacterized protein DUF4262</fullName>
    </submittedName>
</protein>
<evidence type="ECO:0000313" key="2">
    <source>
        <dbReference type="Proteomes" id="UP000294911"/>
    </source>
</evidence>
<gene>
    <name evidence="1" type="ORF">EV191_114110</name>
</gene>
<dbReference type="OrthoDB" id="511192at2"/>
<reference evidence="1 2" key="1">
    <citation type="submission" date="2019-03" db="EMBL/GenBank/DDBJ databases">
        <title>Genomic Encyclopedia of Type Strains, Phase IV (KMG-IV): sequencing the most valuable type-strain genomes for metagenomic binning, comparative biology and taxonomic classification.</title>
        <authorList>
            <person name="Goeker M."/>
        </authorList>
    </citation>
    <scope>NUCLEOTIDE SEQUENCE [LARGE SCALE GENOMIC DNA]</scope>
    <source>
        <strain evidence="1 2">DSM 45765</strain>
    </source>
</reference>
<dbReference type="Proteomes" id="UP000294911">
    <property type="component" value="Unassembled WGS sequence"/>
</dbReference>
<keyword evidence="2" id="KW-1185">Reference proteome</keyword>
<sequence length="175" mass="19256">MENGQVSLEQLSDEDARLREWLLNEAEERGNAVVQVPQDEHGAGYCFSVGAWRRFGVPEAVVVGLPEGMGPVLINAYVARASAGERFRPGRLYDDFFDGVSVTVERVAKGHYPQFLGSAFLLYRTGDFPAIQLITPTPEGAWPWQPDAPEGFAQWQPVLTESGRPEGWQPGVNGP</sequence>
<name>A0A4R2QBF5_9PSEU</name>